<sequence length="62" mass="6373">MPGDVNAGFAKAASLLGFTAATLAFATLQATSLHFSFCHSAAVLFQKLPSGVSAGLVKRRGY</sequence>
<comment type="caution">
    <text evidence="2">The sequence shown here is derived from an EMBL/GenBank/DDBJ whole genome shotgun (WGS) entry which is preliminary data.</text>
</comment>
<protein>
    <submittedName>
        <fullName evidence="2">Uncharacterized protein</fullName>
    </submittedName>
</protein>
<feature type="chain" id="PRO_5003529393" evidence="1">
    <location>
        <begin position="27"/>
        <end position="62"/>
    </location>
</feature>
<accession>G9ZI62</accession>
<dbReference type="Proteomes" id="UP000004750">
    <property type="component" value="Unassembled WGS sequence"/>
</dbReference>
<proteinExistence type="predicted"/>
<name>G9ZI62_9GAMM</name>
<dbReference type="HOGENOM" id="CLU_2895724_0_0_6"/>
<reference evidence="2 3" key="1">
    <citation type="submission" date="2011-08" db="EMBL/GenBank/DDBJ databases">
        <authorList>
            <person name="Weinstock G."/>
            <person name="Sodergren E."/>
            <person name="Clifton S."/>
            <person name="Fulton L."/>
            <person name="Fulton B."/>
            <person name="Courtney L."/>
            <person name="Fronick C."/>
            <person name="Harrison M."/>
            <person name="Strong C."/>
            <person name="Farmer C."/>
            <person name="Delahaunty K."/>
            <person name="Markovic C."/>
            <person name="Hall O."/>
            <person name="Minx P."/>
            <person name="Tomlinson C."/>
            <person name="Mitreva M."/>
            <person name="Hou S."/>
            <person name="Chen J."/>
            <person name="Wollam A."/>
            <person name="Pepin K.H."/>
            <person name="Johnson M."/>
            <person name="Bhonagiri V."/>
            <person name="Zhang X."/>
            <person name="Suruliraj S."/>
            <person name="Warren W."/>
            <person name="Chinwalla A."/>
            <person name="Mardis E.R."/>
            <person name="Wilson R.K."/>
        </authorList>
    </citation>
    <scope>NUCLEOTIDE SEQUENCE [LARGE SCALE GENOMIC DNA]</scope>
    <source>
        <strain evidence="2 3">F0432</strain>
    </source>
</reference>
<evidence type="ECO:0000313" key="2">
    <source>
        <dbReference type="EMBL" id="EHM52177.1"/>
    </source>
</evidence>
<evidence type="ECO:0000256" key="1">
    <source>
        <dbReference type="SAM" id="SignalP"/>
    </source>
</evidence>
<evidence type="ECO:0000313" key="3">
    <source>
        <dbReference type="Proteomes" id="UP000004750"/>
    </source>
</evidence>
<organism evidence="2 3">
    <name type="scientific">Cardiobacterium valvarum F0432</name>
    <dbReference type="NCBI Taxonomy" id="797473"/>
    <lineage>
        <taxon>Bacteria</taxon>
        <taxon>Pseudomonadati</taxon>
        <taxon>Pseudomonadota</taxon>
        <taxon>Gammaproteobacteria</taxon>
        <taxon>Cardiobacteriales</taxon>
        <taxon>Cardiobacteriaceae</taxon>
        <taxon>Cardiobacterium</taxon>
    </lineage>
</organism>
<gene>
    <name evidence="2" type="ORF">HMPREF9080_02472</name>
</gene>
<dbReference type="AlphaFoldDB" id="G9ZI62"/>
<dbReference type="EMBL" id="AGCM01000145">
    <property type="protein sequence ID" value="EHM52177.1"/>
    <property type="molecule type" value="Genomic_DNA"/>
</dbReference>
<keyword evidence="1" id="KW-0732">Signal</keyword>
<feature type="signal peptide" evidence="1">
    <location>
        <begin position="1"/>
        <end position="26"/>
    </location>
</feature>